<reference evidence="1" key="1">
    <citation type="submission" date="2019-09" db="EMBL/GenBank/DDBJ databases">
        <title>Characterisation of the sponge microbiome using genome-centric metagenomics.</title>
        <authorList>
            <person name="Engelberts J.P."/>
            <person name="Robbins S.J."/>
            <person name="De Goeij J.M."/>
            <person name="Aranda M."/>
            <person name="Bell S.C."/>
            <person name="Webster N.S."/>
        </authorList>
    </citation>
    <scope>NUCLEOTIDE SEQUENCE</scope>
    <source>
        <strain evidence="1">SB0664_bin_27</strain>
    </source>
</reference>
<accession>A0A6B0YRU2</accession>
<evidence type="ECO:0008006" key="2">
    <source>
        <dbReference type="Google" id="ProtNLM"/>
    </source>
</evidence>
<protein>
    <recommendedName>
        <fullName evidence="2">DUF1795 domain-containing protein</fullName>
    </recommendedName>
</protein>
<gene>
    <name evidence="1" type="ORF">F4Y42_04680</name>
</gene>
<organism evidence="1">
    <name type="scientific">Caldilineaceae bacterium SB0664_bin_27</name>
    <dbReference type="NCBI Taxonomy" id="2605260"/>
    <lineage>
        <taxon>Bacteria</taxon>
        <taxon>Bacillati</taxon>
        <taxon>Chloroflexota</taxon>
        <taxon>Caldilineae</taxon>
        <taxon>Caldilineales</taxon>
        <taxon>Caldilineaceae</taxon>
    </lineage>
</organism>
<proteinExistence type="predicted"/>
<dbReference type="EMBL" id="VXRG01000040">
    <property type="protein sequence ID" value="MXY92729.1"/>
    <property type="molecule type" value="Genomic_DNA"/>
</dbReference>
<sequence length="169" mass="19344">MTSTKQPTRPRFTSVKTYKHAAGRPSFWYPPEWQLQERDTPDPAVSLYPDPSDAATFISITVQDMGQPLAAEESSLLAEGIEEGLNQLEECVVERLEALDDVGDWCQEWVCTFVQDGTTRRRRARLFCAEKFLYSVVVQGSTTERYEYWRGMMEWVMLTVLNTTVDMGA</sequence>
<name>A0A6B0YRU2_9CHLR</name>
<evidence type="ECO:0000313" key="1">
    <source>
        <dbReference type="EMBL" id="MXY92729.1"/>
    </source>
</evidence>
<comment type="caution">
    <text evidence="1">The sequence shown here is derived from an EMBL/GenBank/DDBJ whole genome shotgun (WGS) entry which is preliminary data.</text>
</comment>
<dbReference type="AlphaFoldDB" id="A0A6B0YRU2"/>